<accession>A0A6C0E0N0</accession>
<dbReference type="SMART" id="SM00382">
    <property type="entry name" value="AAA"/>
    <property type="match status" value="1"/>
</dbReference>
<keyword evidence="3" id="KW-0067">ATP-binding</keyword>
<dbReference type="InterPro" id="IPR003959">
    <property type="entry name" value="ATPase_AAA_core"/>
</dbReference>
<dbReference type="GO" id="GO:0006281">
    <property type="term" value="P:DNA repair"/>
    <property type="evidence" value="ECO:0007669"/>
    <property type="project" value="TreeGrafter"/>
</dbReference>
<organism evidence="5">
    <name type="scientific">viral metagenome</name>
    <dbReference type="NCBI Taxonomy" id="1070528"/>
    <lineage>
        <taxon>unclassified sequences</taxon>
        <taxon>metagenomes</taxon>
        <taxon>organismal metagenomes</taxon>
    </lineage>
</organism>
<dbReference type="InterPro" id="IPR003593">
    <property type="entry name" value="AAA+_ATPase"/>
</dbReference>
<dbReference type="Gene3D" id="1.20.272.10">
    <property type="match status" value="1"/>
</dbReference>
<dbReference type="SUPFAM" id="SSF52540">
    <property type="entry name" value="P-loop containing nucleoside triphosphate hydrolases"/>
    <property type="match status" value="1"/>
</dbReference>
<dbReference type="PANTHER" id="PTHR11669:SF20">
    <property type="entry name" value="REPLICATION FACTOR C SUBUNIT 4"/>
    <property type="match status" value="1"/>
</dbReference>
<dbReference type="GO" id="GO:0016887">
    <property type="term" value="F:ATP hydrolysis activity"/>
    <property type="evidence" value="ECO:0007669"/>
    <property type="project" value="InterPro"/>
</dbReference>
<dbReference type="InterPro" id="IPR027417">
    <property type="entry name" value="P-loop_NTPase"/>
</dbReference>
<dbReference type="EMBL" id="MN739702">
    <property type="protein sequence ID" value="QHT22103.1"/>
    <property type="molecule type" value="Genomic_DNA"/>
</dbReference>
<dbReference type="GO" id="GO:0005634">
    <property type="term" value="C:nucleus"/>
    <property type="evidence" value="ECO:0007669"/>
    <property type="project" value="TreeGrafter"/>
</dbReference>
<dbReference type="Pfam" id="PF00004">
    <property type="entry name" value="AAA"/>
    <property type="match status" value="1"/>
</dbReference>
<dbReference type="FunFam" id="3.40.50.300:FF:000952">
    <property type="entry name" value="Replication factor C subunit 2"/>
    <property type="match status" value="1"/>
</dbReference>
<keyword evidence="2" id="KW-0547">Nucleotide-binding</keyword>
<dbReference type="InterPro" id="IPR013748">
    <property type="entry name" value="Rep_factorC_C"/>
</dbReference>
<evidence type="ECO:0000256" key="3">
    <source>
        <dbReference type="ARBA" id="ARBA00022840"/>
    </source>
</evidence>
<feature type="domain" description="AAA+ ATPase" evidence="4">
    <location>
        <begin position="78"/>
        <end position="208"/>
    </location>
</feature>
<dbReference type="PANTHER" id="PTHR11669">
    <property type="entry name" value="REPLICATION FACTOR C / DNA POLYMERASE III GAMMA-TAU SUBUNIT"/>
    <property type="match status" value="1"/>
</dbReference>
<dbReference type="GO" id="GO:0003689">
    <property type="term" value="F:DNA clamp loader activity"/>
    <property type="evidence" value="ECO:0007669"/>
    <property type="project" value="TreeGrafter"/>
</dbReference>
<dbReference type="InterPro" id="IPR008921">
    <property type="entry name" value="DNA_pol3_clamp-load_cplx_C"/>
</dbReference>
<dbReference type="SUPFAM" id="SSF48019">
    <property type="entry name" value="post-AAA+ oligomerization domain-like"/>
    <property type="match status" value="1"/>
</dbReference>
<dbReference type="GO" id="GO:0006261">
    <property type="term" value="P:DNA-templated DNA replication"/>
    <property type="evidence" value="ECO:0007669"/>
    <property type="project" value="TreeGrafter"/>
</dbReference>
<reference evidence="5" key="1">
    <citation type="journal article" date="2020" name="Nature">
        <title>Giant virus diversity and host interactions through global metagenomics.</title>
        <authorList>
            <person name="Schulz F."/>
            <person name="Roux S."/>
            <person name="Paez-Espino D."/>
            <person name="Jungbluth S."/>
            <person name="Walsh D.A."/>
            <person name="Denef V.J."/>
            <person name="McMahon K.D."/>
            <person name="Konstantinidis K.T."/>
            <person name="Eloe-Fadrosh E.A."/>
            <person name="Kyrpides N.C."/>
            <person name="Woyke T."/>
        </authorList>
    </citation>
    <scope>NUCLEOTIDE SEQUENCE</scope>
    <source>
        <strain evidence="5">GVMAG-M-3300023179-103</strain>
    </source>
</reference>
<dbReference type="GO" id="GO:0005663">
    <property type="term" value="C:DNA replication factor C complex"/>
    <property type="evidence" value="ECO:0007669"/>
    <property type="project" value="TreeGrafter"/>
</dbReference>
<dbReference type="CDD" id="cd18140">
    <property type="entry name" value="HLD_clamp_RFC"/>
    <property type="match status" value="1"/>
</dbReference>
<dbReference type="AlphaFoldDB" id="A0A6C0E0N0"/>
<proteinExistence type="predicted"/>
<dbReference type="CDD" id="cd00009">
    <property type="entry name" value="AAA"/>
    <property type="match status" value="1"/>
</dbReference>
<name>A0A6C0E0N0_9ZZZZ</name>
<dbReference type="InterPro" id="IPR047854">
    <property type="entry name" value="RFC_lid"/>
</dbReference>
<dbReference type="InterPro" id="IPR050238">
    <property type="entry name" value="DNA_Rep/Repair_Clamp_Loader"/>
</dbReference>
<evidence type="ECO:0000313" key="5">
    <source>
        <dbReference type="EMBL" id="QHT22103.1"/>
    </source>
</evidence>
<dbReference type="Gene3D" id="1.10.8.60">
    <property type="match status" value="1"/>
</dbReference>
<keyword evidence="1" id="KW-0235">DNA replication</keyword>
<dbReference type="GO" id="GO:0005524">
    <property type="term" value="F:ATP binding"/>
    <property type="evidence" value="ECO:0007669"/>
    <property type="project" value="UniProtKB-KW"/>
</dbReference>
<evidence type="ECO:0000259" key="4">
    <source>
        <dbReference type="SMART" id="SM00382"/>
    </source>
</evidence>
<dbReference type="GO" id="GO:0003677">
    <property type="term" value="F:DNA binding"/>
    <property type="evidence" value="ECO:0007669"/>
    <property type="project" value="InterPro"/>
</dbReference>
<evidence type="ECO:0000256" key="1">
    <source>
        <dbReference type="ARBA" id="ARBA00022705"/>
    </source>
</evidence>
<dbReference type="Pfam" id="PF08542">
    <property type="entry name" value="Rep_fac_C"/>
    <property type="match status" value="1"/>
</dbReference>
<sequence>MRKSKKAIREKITINVGETIIDEKYGDTEIFDTNDKTRKTYFSNSQMWVNKYRPKTLHDIIGHDEIKKTLLISIEKGDLPHLMFYGGSGTGKTSTVTALIGHLYGDNNLTETVLELNASDENGINVVRDKIIKFAGMSLNEALKVKFKIIILDEADAMTSEAQTALKKVMETTCDITRFIIICNYENKIIDAIKSRCASFKFNPINENLMIDKLKNIAKKENIIINEKAYKAITKICGGDARRSINTLQNLKYLPKFKEKKEITENEVYDITSFVPSSFIDNIWQKLLNSSMCDLRDETLKIINTSYPIGYLLLCIKDKIIDDDIFKDKQKAILINYLGKVERMIVSGSDAFIQLYALLSYINAISKNIMVVEPVIF</sequence>
<evidence type="ECO:0000256" key="2">
    <source>
        <dbReference type="ARBA" id="ARBA00022741"/>
    </source>
</evidence>
<protein>
    <recommendedName>
        <fullName evidence="4">AAA+ ATPase domain-containing protein</fullName>
    </recommendedName>
</protein>
<dbReference type="Gene3D" id="3.40.50.300">
    <property type="entry name" value="P-loop containing nucleotide triphosphate hydrolases"/>
    <property type="match status" value="1"/>
</dbReference>